<protein>
    <submittedName>
        <fullName evidence="6">Flagellar hook-length control protein FliK</fullName>
    </submittedName>
</protein>
<dbReference type="Pfam" id="PF02120">
    <property type="entry name" value="Flg_hook"/>
    <property type="match status" value="1"/>
</dbReference>
<comment type="function">
    <text evidence="1">Controls the length of the flagellar hook.</text>
</comment>
<evidence type="ECO:0000256" key="4">
    <source>
        <dbReference type="SAM" id="MobiDB-lite"/>
    </source>
</evidence>
<dbReference type="GO" id="GO:0044780">
    <property type="term" value="P:bacterial-type flagellum assembly"/>
    <property type="evidence" value="ECO:0007669"/>
    <property type="project" value="InterPro"/>
</dbReference>
<evidence type="ECO:0000256" key="2">
    <source>
        <dbReference type="ARBA" id="ARBA00009149"/>
    </source>
</evidence>
<dbReference type="InterPro" id="IPR038610">
    <property type="entry name" value="FliK-like_C_sf"/>
</dbReference>
<sequence>MSASQPLMALMSTDVRSAARVDNVRAASPADSQGDFAGLLAEQLPAELESALNQLNPEQRDALEQAALAADGKTLPPQLQDWLEHLPLDDDAAEQTGESALGVIGQWMQWLQESASPNAGQPQASAAAGTTTHTLGGREAVGGMQVTVDGETADPDMDSGQGGRELSAREQLDRQPASREQPLTNDLNRPSRQTANAQQNVQQDFSAALQRAAGTHADSQALPSAMLGKLAEQLERASTNRGSGETDAIDGLARPGSYSAAAAALTARPVAAPTQAMGVPFGQPSWGEAMVEKVMWMSSQNLRSVEIQLDPAELGPLEIHIQQRGQELQVQFVSQNPSVREALEAQMHRLRDMFGQQGMEQAEVTVADRSAGEQSRQGDGQSAERSAAQAQDRSTLSVGNKDDVLEQPALTTQWSPVQRLVDYYI</sequence>
<evidence type="ECO:0000256" key="3">
    <source>
        <dbReference type="ARBA" id="ARBA00022795"/>
    </source>
</evidence>
<name>A0A1H1N2I1_9GAMM</name>
<dbReference type="EMBL" id="LT629748">
    <property type="protein sequence ID" value="SDR93117.1"/>
    <property type="molecule type" value="Genomic_DNA"/>
</dbReference>
<feature type="compositionally biased region" description="Polar residues" evidence="4">
    <location>
        <begin position="181"/>
        <end position="200"/>
    </location>
</feature>
<dbReference type="PRINTS" id="PR01007">
    <property type="entry name" value="FLGHOOKFLIK"/>
</dbReference>
<dbReference type="OrthoDB" id="1792985at2"/>
<keyword evidence="6" id="KW-0966">Cell projection</keyword>
<accession>A0A1H1N2I1</accession>
<dbReference type="InterPro" id="IPR052563">
    <property type="entry name" value="FliK"/>
</dbReference>
<feature type="region of interest" description="Disordered" evidence="4">
    <location>
        <begin position="361"/>
        <end position="406"/>
    </location>
</feature>
<dbReference type="PANTHER" id="PTHR37533">
    <property type="entry name" value="FLAGELLAR HOOK-LENGTH CONTROL PROTEIN"/>
    <property type="match status" value="1"/>
</dbReference>
<dbReference type="Gene3D" id="3.30.750.140">
    <property type="match status" value="1"/>
</dbReference>
<keyword evidence="6" id="KW-0969">Cilium</keyword>
<gene>
    <name evidence="6" type="ORF">SAMN05216198_0791</name>
</gene>
<dbReference type="Proteomes" id="UP000243426">
    <property type="component" value="Chromosome I"/>
</dbReference>
<feature type="domain" description="Flagellar hook-length control protein-like C-terminal" evidence="5">
    <location>
        <begin position="292"/>
        <end position="374"/>
    </location>
</feature>
<proteinExistence type="inferred from homology"/>
<dbReference type="GO" id="GO:0009424">
    <property type="term" value="C:bacterial-type flagellum hook"/>
    <property type="evidence" value="ECO:0007669"/>
    <property type="project" value="InterPro"/>
</dbReference>
<keyword evidence="7" id="KW-1185">Reference proteome</keyword>
<keyword evidence="6" id="KW-0282">Flagellum</keyword>
<evidence type="ECO:0000313" key="7">
    <source>
        <dbReference type="Proteomes" id="UP000243426"/>
    </source>
</evidence>
<dbReference type="InterPro" id="IPR001635">
    <property type="entry name" value="Flag_hook_Flik"/>
</dbReference>
<evidence type="ECO:0000313" key="6">
    <source>
        <dbReference type="EMBL" id="SDR93117.1"/>
    </source>
</evidence>
<dbReference type="STRING" id="797277.SAMN05216198_0791"/>
<keyword evidence="3" id="KW-1005">Bacterial flagellum biogenesis</keyword>
<dbReference type="PANTHER" id="PTHR37533:SF2">
    <property type="entry name" value="FLAGELLAR HOOK-LENGTH CONTROL PROTEIN"/>
    <property type="match status" value="1"/>
</dbReference>
<dbReference type="CDD" id="cd17470">
    <property type="entry name" value="T3SS_Flik_C"/>
    <property type="match status" value="1"/>
</dbReference>
<organism evidence="6 7">
    <name type="scientific">Halopseudomonas litoralis</name>
    <dbReference type="NCBI Taxonomy" id="797277"/>
    <lineage>
        <taxon>Bacteria</taxon>
        <taxon>Pseudomonadati</taxon>
        <taxon>Pseudomonadota</taxon>
        <taxon>Gammaproteobacteria</taxon>
        <taxon>Pseudomonadales</taxon>
        <taxon>Pseudomonadaceae</taxon>
        <taxon>Halopseudomonas</taxon>
    </lineage>
</organism>
<feature type="compositionally biased region" description="Low complexity" evidence="4">
    <location>
        <begin position="124"/>
        <end position="137"/>
    </location>
</feature>
<dbReference type="InterPro" id="IPR021136">
    <property type="entry name" value="Flagellar_hook_control-like_C"/>
</dbReference>
<comment type="similarity">
    <text evidence="2">Belongs to the FliK family.</text>
</comment>
<feature type="region of interest" description="Disordered" evidence="4">
    <location>
        <begin position="115"/>
        <end position="200"/>
    </location>
</feature>
<feature type="compositionally biased region" description="Basic and acidic residues" evidence="4">
    <location>
        <begin position="166"/>
        <end position="177"/>
    </location>
</feature>
<reference evidence="7" key="1">
    <citation type="submission" date="2016-10" db="EMBL/GenBank/DDBJ databases">
        <authorList>
            <person name="Varghese N."/>
            <person name="Submissions S."/>
        </authorList>
    </citation>
    <scope>NUCLEOTIDE SEQUENCE [LARGE SCALE GENOMIC DNA]</scope>
    <source>
        <strain evidence="7">2SM5</strain>
    </source>
</reference>
<feature type="compositionally biased region" description="Polar residues" evidence="4">
    <location>
        <begin position="372"/>
        <end position="398"/>
    </location>
</feature>
<evidence type="ECO:0000256" key="1">
    <source>
        <dbReference type="ARBA" id="ARBA00003944"/>
    </source>
</evidence>
<dbReference type="RefSeq" id="WP_157718543.1">
    <property type="nucleotide sequence ID" value="NZ_LT629748.1"/>
</dbReference>
<evidence type="ECO:0000259" key="5">
    <source>
        <dbReference type="Pfam" id="PF02120"/>
    </source>
</evidence>
<dbReference type="AlphaFoldDB" id="A0A1H1N2I1"/>